<dbReference type="GO" id="GO:0016447">
    <property type="term" value="P:somatic recombination of immunoglobulin gene segments"/>
    <property type="evidence" value="ECO:0007669"/>
    <property type="project" value="TreeGrafter"/>
</dbReference>
<dbReference type="GO" id="GO:0006312">
    <property type="term" value="P:mitotic recombination"/>
    <property type="evidence" value="ECO:0007669"/>
    <property type="project" value="TreeGrafter"/>
</dbReference>
<evidence type="ECO:0000256" key="3">
    <source>
        <dbReference type="ARBA" id="ARBA00022741"/>
    </source>
</evidence>
<dbReference type="OMA" id="CICEQIH"/>
<dbReference type="Pfam" id="PF05188">
    <property type="entry name" value="MutS_II"/>
    <property type="match status" value="1"/>
</dbReference>
<dbReference type="Gene3D" id="3.40.1170.10">
    <property type="entry name" value="DNA repair protein MutS, domain I"/>
    <property type="match status" value="1"/>
</dbReference>
<keyword evidence="13" id="KW-1185">Reference proteome</keyword>
<feature type="region of interest" description="Disordered" evidence="9">
    <location>
        <begin position="15"/>
        <end position="44"/>
    </location>
</feature>
<comment type="similarity">
    <text evidence="1">Belongs to the DNA mismatch repair MutS family. MSH3 subfamily.</text>
</comment>
<dbReference type="Pfam" id="PF01624">
    <property type="entry name" value="MutS_I"/>
    <property type="match status" value="1"/>
</dbReference>
<dbReference type="GO" id="GO:0140664">
    <property type="term" value="F:ATP-dependent DNA damage sensor activity"/>
    <property type="evidence" value="ECO:0007669"/>
    <property type="project" value="InterPro"/>
</dbReference>
<evidence type="ECO:0000256" key="7">
    <source>
        <dbReference type="ARBA" id="ARBA00023204"/>
    </source>
</evidence>
<dbReference type="GO" id="GO:0006298">
    <property type="term" value="P:mismatch repair"/>
    <property type="evidence" value="ECO:0007669"/>
    <property type="project" value="InterPro"/>
</dbReference>
<feature type="non-terminal residue" evidence="12">
    <location>
        <position position="372"/>
    </location>
</feature>
<keyword evidence="3" id="KW-0547">Nucleotide-binding</keyword>
<dbReference type="AlphaFoldDB" id="A0A401P200"/>
<keyword evidence="4" id="KW-0227">DNA damage</keyword>
<protein>
    <recommendedName>
        <fullName evidence="2 8">DNA mismatch repair protein MSH3</fullName>
    </recommendedName>
    <alternativeName>
        <fullName evidence="2 8">DNA mismatch repair protein MSH3</fullName>
    </alternativeName>
</protein>
<gene>
    <name evidence="12" type="ORF">scyTo_0008001</name>
</gene>
<comment type="caution">
    <text evidence="12">The sequence shown here is derived from an EMBL/GenBank/DDBJ whole genome shotgun (WGS) entry which is preliminary data.</text>
</comment>
<dbReference type="InterPro" id="IPR045076">
    <property type="entry name" value="MutS"/>
</dbReference>
<keyword evidence="7" id="KW-0234">DNA repair</keyword>
<dbReference type="FunFam" id="3.40.1170.10:FF:000004">
    <property type="entry name" value="DNA mismatch repair protein"/>
    <property type="match status" value="1"/>
</dbReference>
<evidence type="ECO:0000259" key="11">
    <source>
        <dbReference type="Pfam" id="PF05188"/>
    </source>
</evidence>
<keyword evidence="6" id="KW-0238">DNA-binding</keyword>
<dbReference type="GO" id="GO:0005524">
    <property type="term" value="F:ATP binding"/>
    <property type="evidence" value="ECO:0007669"/>
    <property type="project" value="UniProtKB-KW"/>
</dbReference>
<dbReference type="STRING" id="75743.A0A401P200"/>
<proteinExistence type="inferred from homology"/>
<dbReference type="InterPro" id="IPR036678">
    <property type="entry name" value="MutS_con_dom_sf"/>
</dbReference>
<dbReference type="PANTHER" id="PTHR11361:SF122">
    <property type="entry name" value="DNA MISMATCH REPAIR PROTEIN MSH3"/>
    <property type="match status" value="1"/>
</dbReference>
<evidence type="ECO:0000256" key="1">
    <source>
        <dbReference type="ARBA" id="ARBA00007094"/>
    </source>
</evidence>
<reference evidence="12 13" key="1">
    <citation type="journal article" date="2018" name="Nat. Ecol. Evol.">
        <title>Shark genomes provide insights into elasmobranch evolution and the origin of vertebrates.</title>
        <authorList>
            <person name="Hara Y"/>
            <person name="Yamaguchi K"/>
            <person name="Onimaru K"/>
            <person name="Kadota M"/>
            <person name="Koyanagi M"/>
            <person name="Keeley SD"/>
            <person name="Tatsumi K"/>
            <person name="Tanaka K"/>
            <person name="Motone F"/>
            <person name="Kageyama Y"/>
            <person name="Nozu R"/>
            <person name="Adachi N"/>
            <person name="Nishimura O"/>
            <person name="Nakagawa R"/>
            <person name="Tanegashima C"/>
            <person name="Kiyatake I"/>
            <person name="Matsumoto R"/>
            <person name="Murakumo K"/>
            <person name="Nishida K"/>
            <person name="Terakita A"/>
            <person name="Kuratani S"/>
            <person name="Sato K"/>
            <person name="Hyodo S Kuraku.S."/>
        </authorList>
    </citation>
    <scope>NUCLEOTIDE SEQUENCE [LARGE SCALE GENOMIC DNA]</scope>
</reference>
<feature type="compositionally biased region" description="Polar residues" evidence="9">
    <location>
        <begin position="34"/>
        <end position="43"/>
    </location>
</feature>
<sequence>MVLVADKAFNKMISQAKQSTRRTTKTDGEAEVRTNPSLSSSTMDRLKEFSIDKQLEPSNTKGPGVDIQFKRFKHAENYDRNSDNSCAELDDFVITNDVDREDQSRSQEIVSLDWNRFSASSRGSSVKNTFEAGTVNRRTKSTYTPLELQFLELKEQNKDAVLCVECGYKYRFFGEDAEIAARELNIYCHLDHNFMTASIPVHRLFVHVRRLVAKGYKVGVVKQTETAALKAVGENKGNLFTRKLTALYTKSTLIGEDINPLLNLDSDSVEVGDVPSELPNSYLMCICEQIHKKKGYKKQGVQIGLVAVQPNTGDVVFDCFRDCKSRLELESRILCLQPVEILLPVEMSENTEKLLASITASSYLLLTNSAHG</sequence>
<evidence type="ECO:0000313" key="12">
    <source>
        <dbReference type="EMBL" id="GCB67151.1"/>
    </source>
</evidence>
<evidence type="ECO:0000256" key="8">
    <source>
        <dbReference type="ARBA" id="ARBA00073774"/>
    </source>
</evidence>
<dbReference type="InterPro" id="IPR016151">
    <property type="entry name" value="DNA_mismatch_repair_MutS_N"/>
</dbReference>
<keyword evidence="5" id="KW-0067">ATP-binding</keyword>
<evidence type="ECO:0000313" key="13">
    <source>
        <dbReference type="Proteomes" id="UP000288216"/>
    </source>
</evidence>
<organism evidence="12 13">
    <name type="scientific">Scyliorhinus torazame</name>
    <name type="common">Cloudy catshark</name>
    <name type="synonym">Catulus torazame</name>
    <dbReference type="NCBI Taxonomy" id="75743"/>
    <lineage>
        <taxon>Eukaryota</taxon>
        <taxon>Metazoa</taxon>
        <taxon>Chordata</taxon>
        <taxon>Craniata</taxon>
        <taxon>Vertebrata</taxon>
        <taxon>Chondrichthyes</taxon>
        <taxon>Elasmobranchii</taxon>
        <taxon>Galeomorphii</taxon>
        <taxon>Galeoidea</taxon>
        <taxon>Carcharhiniformes</taxon>
        <taxon>Scyliorhinidae</taxon>
        <taxon>Scyliorhinus</taxon>
    </lineage>
</organism>
<feature type="domain" description="DNA mismatch repair protein MutS-like N-terminal" evidence="10">
    <location>
        <begin position="144"/>
        <end position="255"/>
    </location>
</feature>
<evidence type="ECO:0000256" key="9">
    <source>
        <dbReference type="SAM" id="MobiDB-lite"/>
    </source>
</evidence>
<name>A0A401P200_SCYTO</name>
<evidence type="ECO:0000259" key="10">
    <source>
        <dbReference type="Pfam" id="PF01624"/>
    </source>
</evidence>
<evidence type="ECO:0000256" key="5">
    <source>
        <dbReference type="ARBA" id="ARBA00022840"/>
    </source>
</evidence>
<dbReference type="OrthoDB" id="121051at2759"/>
<dbReference type="InterPro" id="IPR007695">
    <property type="entry name" value="DNA_mismatch_repair_MutS-lik_N"/>
</dbReference>
<dbReference type="PANTHER" id="PTHR11361">
    <property type="entry name" value="DNA MISMATCH REPAIR PROTEIN MUTS FAMILY MEMBER"/>
    <property type="match status" value="1"/>
</dbReference>
<evidence type="ECO:0000256" key="4">
    <source>
        <dbReference type="ARBA" id="ARBA00022763"/>
    </source>
</evidence>
<dbReference type="InterPro" id="IPR007860">
    <property type="entry name" value="DNA_mmatch_repair_MutS_con_dom"/>
</dbReference>
<dbReference type="GO" id="GO:0005634">
    <property type="term" value="C:nucleus"/>
    <property type="evidence" value="ECO:0007669"/>
    <property type="project" value="TreeGrafter"/>
</dbReference>
<dbReference type="EMBL" id="BFAA01002995">
    <property type="protein sequence ID" value="GCB67151.1"/>
    <property type="molecule type" value="Genomic_DNA"/>
</dbReference>
<evidence type="ECO:0000256" key="6">
    <source>
        <dbReference type="ARBA" id="ARBA00023125"/>
    </source>
</evidence>
<feature type="domain" description="DNA mismatch repair protein MutS connector" evidence="11">
    <location>
        <begin position="282"/>
        <end position="352"/>
    </location>
</feature>
<dbReference type="SUPFAM" id="SSF55271">
    <property type="entry name" value="DNA repair protein MutS, domain I"/>
    <property type="match status" value="1"/>
</dbReference>
<dbReference type="Gene3D" id="3.30.420.110">
    <property type="entry name" value="MutS, connector domain"/>
    <property type="match status" value="1"/>
</dbReference>
<accession>A0A401P200</accession>
<dbReference type="Proteomes" id="UP000288216">
    <property type="component" value="Unassembled WGS sequence"/>
</dbReference>
<evidence type="ECO:0000256" key="2">
    <source>
        <dbReference type="ARBA" id="ARBA00022151"/>
    </source>
</evidence>
<dbReference type="GO" id="GO:0030983">
    <property type="term" value="F:mismatched DNA binding"/>
    <property type="evidence" value="ECO:0007669"/>
    <property type="project" value="InterPro"/>
</dbReference>